<keyword evidence="2" id="KW-1185">Reference proteome</keyword>
<dbReference type="EMBL" id="MU393599">
    <property type="protein sequence ID" value="KAI4860103.1"/>
    <property type="molecule type" value="Genomic_DNA"/>
</dbReference>
<dbReference type="Proteomes" id="UP001497700">
    <property type="component" value="Unassembled WGS sequence"/>
</dbReference>
<reference evidence="1 2" key="1">
    <citation type="journal article" date="2022" name="New Phytol.">
        <title>Ecological generalism drives hyperdiversity of secondary metabolite gene clusters in xylarialean endophytes.</title>
        <authorList>
            <person name="Franco M.E.E."/>
            <person name="Wisecaver J.H."/>
            <person name="Arnold A.E."/>
            <person name="Ju Y.M."/>
            <person name="Slot J.C."/>
            <person name="Ahrendt S."/>
            <person name="Moore L.P."/>
            <person name="Eastman K.E."/>
            <person name="Scott K."/>
            <person name="Konkel Z."/>
            <person name="Mondo S.J."/>
            <person name="Kuo A."/>
            <person name="Hayes R.D."/>
            <person name="Haridas S."/>
            <person name="Andreopoulos B."/>
            <person name="Riley R."/>
            <person name="LaButti K."/>
            <person name="Pangilinan J."/>
            <person name="Lipzen A."/>
            <person name="Amirebrahimi M."/>
            <person name="Yan J."/>
            <person name="Adam C."/>
            <person name="Keymanesh K."/>
            <person name="Ng V."/>
            <person name="Louie K."/>
            <person name="Northen T."/>
            <person name="Drula E."/>
            <person name="Henrissat B."/>
            <person name="Hsieh H.M."/>
            <person name="Youens-Clark K."/>
            <person name="Lutzoni F."/>
            <person name="Miadlikowska J."/>
            <person name="Eastwood D.C."/>
            <person name="Hamelin R.C."/>
            <person name="Grigoriev I.V."/>
            <person name="U'Ren J.M."/>
        </authorList>
    </citation>
    <scope>NUCLEOTIDE SEQUENCE [LARGE SCALE GENOMIC DNA]</scope>
    <source>
        <strain evidence="1 2">CBS 119005</strain>
    </source>
</reference>
<protein>
    <submittedName>
        <fullName evidence="1">Uncharacterized protein</fullName>
    </submittedName>
</protein>
<organism evidence="1 2">
    <name type="scientific">Hypoxylon rubiginosum</name>
    <dbReference type="NCBI Taxonomy" id="110542"/>
    <lineage>
        <taxon>Eukaryota</taxon>
        <taxon>Fungi</taxon>
        <taxon>Dikarya</taxon>
        <taxon>Ascomycota</taxon>
        <taxon>Pezizomycotina</taxon>
        <taxon>Sordariomycetes</taxon>
        <taxon>Xylariomycetidae</taxon>
        <taxon>Xylariales</taxon>
        <taxon>Hypoxylaceae</taxon>
        <taxon>Hypoxylon</taxon>
    </lineage>
</organism>
<gene>
    <name evidence="1" type="ORF">F4820DRAFT_453232</name>
</gene>
<comment type="caution">
    <text evidence="1">The sequence shown here is derived from an EMBL/GenBank/DDBJ whole genome shotgun (WGS) entry which is preliminary data.</text>
</comment>
<sequence length="108" mass="12379">MAGLREELSAYYKDDDYKEDPYQPGDIYAAMGALRQISYLLEEEGLYGLELSLVYMEQARIFDALGDNMGRRDKTRRAVQARLLCVGIDHPSAIQLSMEIERPIMQVE</sequence>
<evidence type="ECO:0000313" key="1">
    <source>
        <dbReference type="EMBL" id="KAI4860103.1"/>
    </source>
</evidence>
<accession>A0ACB9YLS0</accession>
<proteinExistence type="predicted"/>
<evidence type="ECO:0000313" key="2">
    <source>
        <dbReference type="Proteomes" id="UP001497700"/>
    </source>
</evidence>
<name>A0ACB9YLS0_9PEZI</name>